<dbReference type="STRING" id="1936003.STSP2_01694"/>
<name>A0A1U9NKU0_9BACT</name>
<dbReference type="Pfam" id="PF03934">
    <property type="entry name" value="T2SSK"/>
    <property type="match status" value="1"/>
</dbReference>
<dbReference type="AlphaFoldDB" id="A0A1U9NKU0"/>
<dbReference type="InterPro" id="IPR049179">
    <property type="entry name" value="T2SSK_SAM-like_2nd"/>
</dbReference>
<evidence type="ECO:0000313" key="4">
    <source>
        <dbReference type="Proteomes" id="UP000189674"/>
    </source>
</evidence>
<sequence length="1016" mass="111583">MFRGITMHSNANTTNNCRRGSALLLVVVVTVLLAAIGVIFLMMSRLEEMATSSIAENEQLDAGAQAVTAHIGEVLVDDLFDPDGTWNDEPTAQQPWLASVEPGLDSDNGTPFDPGDDEFLWDQVSRLYEVFPGYANFNDVVADVVSDNEPISFDSLLADADGDGVSDSIWMIVPGITGTRGENIYAAVRIVDNCAMLNLNTALECPGDSEGRYLSAVDYNGFLRGSDAALLDSGGGWNEETNDPNNLKRARWVDYDTNFDSLNPAFWHDNVILNIEQPGPAFNLFDIAEELEIRNRFLLTSKVESRFERKDVLNYTLDSGGGIYSTLTIPIEEGNFEARNPGTGATEYFDNFGRWSWRMDSRNFSDPLPDGSDPANPAPYRYDRRHVCTFYSFDRELGKQAYPYVNGELGLLDRDRADEFLTPAGVVEWYIDNIDADYDGPAAADIFMPYRGPVNLRELKMLPPDATEEEKLEVRKTVLQSLYAFRAYYIEKYPDEDPHDAAVRAGQAVANLIDNMDGTNTDGLIGPFADADYGSQQSEDITYIDRDIVQQLILDVSLDALNFDDTTNYQIDITDGSGTLLEIEFGLGTDVADEVVFGYEKQPFISEFYMASSDVGGTFEITSVGLGLLNPYDKSFSLDEWGVRVGSTGEVRKLTPTYAGTVVGPYNDSNAEPFGRQKIMNTMLDGDIISEIKSAYDPNSPDGGDVAVYLMRLDPTTSELSSDLQEYVAVDMVPSADVSELVGRIDQAAQNSSAGQFSCERDESGWKFADAGSCEYVDVAGDWVLTQPNTAALPDAHSYQLPVADDGEAIETLLDLEKVATGLRVHVDGDPNTLTSRIADSAESNIRFDIEAAAAGDVSLLDYVCLLNRPEGDLPGRINVNTATKEVIRAAIPDNGDWDRDALAAAIVESRDTTGPFASLGDLLEVPGFKALAEDSEDLAGTDPLMKDDFEERDYILSRVANVFTVRSDVFTAYITVRLGENGPQKRMIAIYDRSNVYSPDDEPELVALHPVPNPR</sequence>
<dbReference type="InterPro" id="IPR010994">
    <property type="entry name" value="RuvA_2-like"/>
</dbReference>
<evidence type="ECO:0000313" key="3">
    <source>
        <dbReference type="EMBL" id="AQT68529.1"/>
    </source>
</evidence>
<evidence type="ECO:0000256" key="1">
    <source>
        <dbReference type="SAM" id="Phobius"/>
    </source>
</evidence>
<keyword evidence="1" id="KW-0812">Transmembrane</keyword>
<reference evidence="4" key="1">
    <citation type="submission" date="2017-02" db="EMBL/GenBank/DDBJ databases">
        <title>Comparative genomics and description of representatives of a novel lineage of planctomycetes thriving in anoxic sediments.</title>
        <authorList>
            <person name="Spring S."/>
            <person name="Bunk B."/>
            <person name="Sproer C."/>
        </authorList>
    </citation>
    <scope>NUCLEOTIDE SEQUENCE [LARGE SCALE GENOMIC DNA]</scope>
    <source>
        <strain evidence="4">ST-NAGAB-D1</strain>
    </source>
</reference>
<dbReference type="EMBL" id="CP019791">
    <property type="protein sequence ID" value="AQT68529.1"/>
    <property type="molecule type" value="Genomic_DNA"/>
</dbReference>
<keyword evidence="1" id="KW-0472">Membrane</keyword>
<keyword evidence="4" id="KW-1185">Reference proteome</keyword>
<proteinExistence type="predicted"/>
<dbReference type="Proteomes" id="UP000189674">
    <property type="component" value="Chromosome"/>
</dbReference>
<keyword evidence="1" id="KW-1133">Transmembrane helix</keyword>
<feature type="transmembrane region" description="Helical" evidence="1">
    <location>
        <begin position="21"/>
        <end position="43"/>
    </location>
</feature>
<dbReference type="KEGG" id="alus:STSP2_01694"/>
<evidence type="ECO:0000259" key="2">
    <source>
        <dbReference type="Pfam" id="PF03934"/>
    </source>
</evidence>
<accession>A0A1U9NKU0</accession>
<dbReference type="SUPFAM" id="SSF47781">
    <property type="entry name" value="RuvA domain 2-like"/>
    <property type="match status" value="1"/>
</dbReference>
<gene>
    <name evidence="3" type="ORF">STSP2_01694</name>
</gene>
<feature type="domain" description="T2SS protein K second SAM-like" evidence="2">
    <location>
        <begin position="878"/>
        <end position="936"/>
    </location>
</feature>
<organism evidence="3 4">
    <name type="scientific">Anaerohalosphaera lusitana</name>
    <dbReference type="NCBI Taxonomy" id="1936003"/>
    <lineage>
        <taxon>Bacteria</taxon>
        <taxon>Pseudomonadati</taxon>
        <taxon>Planctomycetota</taxon>
        <taxon>Phycisphaerae</taxon>
        <taxon>Sedimentisphaerales</taxon>
        <taxon>Anaerohalosphaeraceae</taxon>
        <taxon>Anaerohalosphaera</taxon>
    </lineage>
</organism>
<dbReference type="OrthoDB" id="278669at2"/>
<protein>
    <submittedName>
        <fullName evidence="3">Type II secretory pathway, component PulK</fullName>
    </submittedName>
</protein>